<evidence type="ECO:0000313" key="2">
    <source>
        <dbReference type="Proteomes" id="UP000682403"/>
    </source>
</evidence>
<dbReference type="EMBL" id="JAGVRK010000001">
    <property type="protein sequence ID" value="MBS2970059.1"/>
    <property type="molecule type" value="Genomic_DNA"/>
</dbReference>
<proteinExistence type="predicted"/>
<comment type="caution">
    <text evidence="1">The sequence shown here is derived from an EMBL/GenBank/DDBJ whole genome shotgun (WGS) entry which is preliminary data.</text>
</comment>
<evidence type="ECO:0008006" key="3">
    <source>
        <dbReference type="Google" id="ProtNLM"/>
    </source>
</evidence>
<evidence type="ECO:0000313" key="1">
    <source>
        <dbReference type="EMBL" id="MBS2970059.1"/>
    </source>
</evidence>
<name>A0ABS5LH32_9BACI</name>
<protein>
    <recommendedName>
        <fullName evidence="3">Lipoprotein</fullName>
    </recommendedName>
</protein>
<dbReference type="PROSITE" id="PS51257">
    <property type="entry name" value="PROKAR_LIPOPROTEIN"/>
    <property type="match status" value="1"/>
</dbReference>
<reference evidence="1 2" key="1">
    <citation type="submission" date="2021-04" db="EMBL/GenBank/DDBJ databases">
        <title>Metabacillus sp. strain KIGAM252 whole genome sequence.</title>
        <authorList>
            <person name="Seo M.-J."/>
            <person name="Cho E.-S."/>
            <person name="Hwang C.Y."/>
            <person name="Yoon D.J."/>
        </authorList>
    </citation>
    <scope>NUCLEOTIDE SEQUENCE [LARGE SCALE GENOMIC DNA]</scope>
    <source>
        <strain evidence="1 2">KIGAM252</strain>
    </source>
</reference>
<dbReference type="RefSeq" id="WP_211559903.1">
    <property type="nucleotide sequence ID" value="NZ_JAGVRK010000001.1"/>
</dbReference>
<keyword evidence="2" id="KW-1185">Reference proteome</keyword>
<accession>A0ABS5LH32</accession>
<organism evidence="1 2">
    <name type="scientific">Metabacillus flavus</name>
    <dbReference type="NCBI Taxonomy" id="2823519"/>
    <lineage>
        <taxon>Bacteria</taxon>
        <taxon>Bacillati</taxon>
        <taxon>Bacillota</taxon>
        <taxon>Bacilli</taxon>
        <taxon>Bacillales</taxon>
        <taxon>Bacillaceae</taxon>
        <taxon>Metabacillus</taxon>
    </lineage>
</organism>
<sequence length="166" mass="18495">MKKWISLIAVTLFALTSGCGGISDKEMKKQAEESASKSFEAKSQKPNEKIESGSFYLPEDYSISSKKPNNAILTKGGQKFLLFINKNERKDSKTSYATLRKEYKKPLIDKTFTEDGEFGYLFVRKTKEKEYEATAGIGGNKLTALIKKEDVPAAAGTMMKVLKSIQ</sequence>
<gene>
    <name evidence="1" type="ORF">J9317_14910</name>
</gene>
<dbReference type="Proteomes" id="UP000682403">
    <property type="component" value="Unassembled WGS sequence"/>
</dbReference>